<dbReference type="PANTHER" id="PTHR31591:SF1">
    <property type="entry name" value="UPF0613 PROTEIN PB24D3.06C"/>
    <property type="match status" value="1"/>
</dbReference>
<dbReference type="InterPro" id="IPR013744">
    <property type="entry name" value="SidJ"/>
</dbReference>
<protein>
    <recommendedName>
        <fullName evidence="3">DUF1749-domain-containing protein</fullName>
    </recommendedName>
</protein>
<keyword evidence="2" id="KW-1185">Reference proteome</keyword>
<dbReference type="PANTHER" id="PTHR31591">
    <property type="entry name" value="UPF0613 PROTEIN PB24D3.06C"/>
    <property type="match status" value="1"/>
</dbReference>
<dbReference type="InterPro" id="IPR029058">
    <property type="entry name" value="AB_hydrolase_fold"/>
</dbReference>
<dbReference type="EMBL" id="JAEUBD010001468">
    <property type="protein sequence ID" value="KAH3661157.1"/>
    <property type="molecule type" value="Genomic_DNA"/>
</dbReference>
<dbReference type="Proteomes" id="UP000788993">
    <property type="component" value="Unassembled WGS sequence"/>
</dbReference>
<evidence type="ECO:0000313" key="1">
    <source>
        <dbReference type="EMBL" id="KAH3661157.1"/>
    </source>
</evidence>
<dbReference type="Gene3D" id="3.40.50.1820">
    <property type="entry name" value="alpha/beta hydrolase"/>
    <property type="match status" value="1"/>
</dbReference>
<comment type="caution">
    <text evidence="1">The sequence shown here is derived from an EMBL/GenBank/DDBJ whole genome shotgun (WGS) entry which is preliminary data.</text>
</comment>
<organism evidence="1 2">
    <name type="scientific">Ogataea polymorpha</name>
    <dbReference type="NCBI Taxonomy" id="460523"/>
    <lineage>
        <taxon>Eukaryota</taxon>
        <taxon>Fungi</taxon>
        <taxon>Dikarya</taxon>
        <taxon>Ascomycota</taxon>
        <taxon>Saccharomycotina</taxon>
        <taxon>Pichiomycetes</taxon>
        <taxon>Pichiales</taxon>
        <taxon>Pichiaceae</taxon>
        <taxon>Ogataea</taxon>
    </lineage>
</organism>
<dbReference type="SUPFAM" id="SSF53474">
    <property type="entry name" value="alpha/beta-Hydrolases"/>
    <property type="match status" value="1"/>
</dbReference>
<dbReference type="OrthoDB" id="10034502at2759"/>
<dbReference type="Pfam" id="PF08538">
    <property type="entry name" value="DUF1749"/>
    <property type="match status" value="1"/>
</dbReference>
<evidence type="ECO:0008006" key="3">
    <source>
        <dbReference type="Google" id="ProtNLM"/>
    </source>
</evidence>
<dbReference type="AlphaFoldDB" id="A0A9P8NX22"/>
<sequence length="310" mass="34792">MDHETITIHNPVEGFVHEYAPRLTAFEFKNKELQSRKVVLFIGGLTDGLLTVPYLPDLSAGLDKIGWTLVQIHFTSSYMGWGTGSLERDAYEIGLLVEYLRSERGGSREKVVLMGHSTGCQDTIQYLAKYCPKEPAKQVEGGILQAAVSDREAIFHELQKQGKGWEELEELNVLARNYVNNGQKDELLPKKYSDLFLGAPISAYRWLSLATKLGDDDFFSSDLTLEDNKKTFGEVTRPIMVINSENDQFYPDYVDKKALMNQWQLATPDKFWSPYSGLIPGALHNIGPGSAPGAVAWTVDRVCKFCTDIE</sequence>
<reference evidence="1" key="1">
    <citation type="journal article" date="2021" name="Open Biol.">
        <title>Shared evolutionary footprints suggest mitochondrial oxidative damage underlies multiple complex I losses in fungi.</title>
        <authorList>
            <person name="Schikora-Tamarit M.A."/>
            <person name="Marcet-Houben M."/>
            <person name="Nosek J."/>
            <person name="Gabaldon T."/>
        </authorList>
    </citation>
    <scope>NUCLEOTIDE SEQUENCE</scope>
    <source>
        <strain evidence="1">NCAIM Y.01608</strain>
    </source>
</reference>
<name>A0A9P8NX22_9ASCO</name>
<proteinExistence type="predicted"/>
<evidence type="ECO:0000313" key="2">
    <source>
        <dbReference type="Proteomes" id="UP000788993"/>
    </source>
</evidence>
<reference evidence="1" key="2">
    <citation type="submission" date="2021-01" db="EMBL/GenBank/DDBJ databases">
        <authorList>
            <person name="Schikora-Tamarit M.A."/>
        </authorList>
    </citation>
    <scope>NUCLEOTIDE SEQUENCE</scope>
    <source>
        <strain evidence="1">NCAIM Y.01608</strain>
    </source>
</reference>
<accession>A0A9P8NX22</accession>
<gene>
    <name evidence="1" type="ORF">OGATHE_005490</name>
</gene>